<comment type="caution">
    <text evidence="2">The sequence shown here is derived from an EMBL/GenBank/DDBJ whole genome shotgun (WGS) entry which is preliminary data.</text>
</comment>
<dbReference type="InterPro" id="IPR036249">
    <property type="entry name" value="Thioredoxin-like_sf"/>
</dbReference>
<feature type="transmembrane region" description="Helical" evidence="1">
    <location>
        <begin position="12"/>
        <end position="32"/>
    </location>
</feature>
<keyword evidence="1" id="KW-0472">Membrane</keyword>
<sequence>MTMQTIDWKKYIFVLFITAAIFFTAISFSTYLSNKRVEEIRSVQEQISLDILSSEVQTALLEQFSCKDVSGTALSRELGALGEKLSFAEESRNADDPEVLTLKKTYSLLEIKDYLLMNRVREKCGTQNVFIVYFYGKDCDECRRQGLVLTKLREDYPELRVYSFDYNLDVAAIATLVSINKIENTLPALLIDENVYYDFQSIENIEEIIPQLKVWKEQKEKEKQAIEANVESAPEVNGQQEIAQ</sequence>
<dbReference type="EMBL" id="MHIZ01000022">
    <property type="protein sequence ID" value="OGY60238.1"/>
    <property type="molecule type" value="Genomic_DNA"/>
</dbReference>
<evidence type="ECO:0000313" key="3">
    <source>
        <dbReference type="Proteomes" id="UP000178808"/>
    </source>
</evidence>
<dbReference type="Proteomes" id="UP000178808">
    <property type="component" value="Unassembled WGS sequence"/>
</dbReference>
<keyword evidence="1" id="KW-0812">Transmembrane</keyword>
<gene>
    <name evidence="2" type="ORF">A3I31_00655</name>
</gene>
<name>A0A1G1Z6J0_9BACT</name>
<accession>A0A1G1Z6J0</accession>
<evidence type="ECO:0000313" key="2">
    <source>
        <dbReference type="EMBL" id="OGY60238.1"/>
    </source>
</evidence>
<protein>
    <recommendedName>
        <fullName evidence="4">Thioredoxin domain-containing protein</fullName>
    </recommendedName>
</protein>
<evidence type="ECO:0000256" key="1">
    <source>
        <dbReference type="SAM" id="Phobius"/>
    </source>
</evidence>
<dbReference type="Gene3D" id="3.40.30.10">
    <property type="entry name" value="Glutaredoxin"/>
    <property type="match status" value="1"/>
</dbReference>
<dbReference type="SUPFAM" id="SSF52833">
    <property type="entry name" value="Thioredoxin-like"/>
    <property type="match status" value="1"/>
</dbReference>
<reference evidence="2 3" key="1">
    <citation type="journal article" date="2016" name="Nat. Commun.">
        <title>Thousands of microbial genomes shed light on interconnected biogeochemical processes in an aquifer system.</title>
        <authorList>
            <person name="Anantharaman K."/>
            <person name="Brown C.T."/>
            <person name="Hug L.A."/>
            <person name="Sharon I."/>
            <person name="Castelle C.J."/>
            <person name="Probst A.J."/>
            <person name="Thomas B.C."/>
            <person name="Singh A."/>
            <person name="Wilkins M.J."/>
            <person name="Karaoz U."/>
            <person name="Brodie E.L."/>
            <person name="Williams K.H."/>
            <person name="Hubbard S.S."/>
            <person name="Banfield J.F."/>
        </authorList>
    </citation>
    <scope>NUCLEOTIDE SEQUENCE [LARGE SCALE GENOMIC DNA]</scope>
</reference>
<proteinExistence type="predicted"/>
<keyword evidence="1" id="KW-1133">Transmembrane helix</keyword>
<organism evidence="2 3">
    <name type="scientific">Candidatus Colwellbacteria bacterium RIFCSPLOWO2_02_FULL_44_20b</name>
    <dbReference type="NCBI Taxonomy" id="1797691"/>
    <lineage>
        <taxon>Bacteria</taxon>
        <taxon>Candidatus Colwelliibacteriota</taxon>
    </lineage>
</organism>
<evidence type="ECO:0008006" key="4">
    <source>
        <dbReference type="Google" id="ProtNLM"/>
    </source>
</evidence>
<dbReference type="AlphaFoldDB" id="A0A1G1Z6J0"/>